<evidence type="ECO:0000313" key="2">
    <source>
        <dbReference type="Proteomes" id="UP000321947"/>
    </source>
</evidence>
<reference evidence="1 2" key="1">
    <citation type="submission" date="2019-08" db="EMBL/GenBank/DDBJ databases">
        <title>Draft genome sequences of two oriental melons (Cucumis melo L. var makuwa).</title>
        <authorList>
            <person name="Kwon S.-Y."/>
        </authorList>
    </citation>
    <scope>NUCLEOTIDE SEQUENCE [LARGE SCALE GENOMIC DNA]</scope>
    <source>
        <strain evidence="2">cv. Chang Bougi</strain>
        <tissue evidence="1">Leaf</tissue>
    </source>
</reference>
<gene>
    <name evidence="1" type="ORF">E5676_scaffold323G00870</name>
</gene>
<proteinExistence type="predicted"/>
<organism evidence="1 2">
    <name type="scientific">Cucumis melo var. makuwa</name>
    <name type="common">Oriental melon</name>
    <dbReference type="NCBI Taxonomy" id="1194695"/>
    <lineage>
        <taxon>Eukaryota</taxon>
        <taxon>Viridiplantae</taxon>
        <taxon>Streptophyta</taxon>
        <taxon>Embryophyta</taxon>
        <taxon>Tracheophyta</taxon>
        <taxon>Spermatophyta</taxon>
        <taxon>Magnoliopsida</taxon>
        <taxon>eudicotyledons</taxon>
        <taxon>Gunneridae</taxon>
        <taxon>Pentapetalae</taxon>
        <taxon>rosids</taxon>
        <taxon>fabids</taxon>
        <taxon>Cucurbitales</taxon>
        <taxon>Cucurbitaceae</taxon>
        <taxon>Benincaseae</taxon>
        <taxon>Cucumis</taxon>
    </lineage>
</organism>
<sequence>MMSSIKPRKIRRQKIGLHNGYMKEDQERGSNLISSGYYKVKGKLSLLQTTRSKRVPSHHHSTPFWVYFDYNLISGAIRPSARLDREKKQEGLGALVNKLSNRPQSLFFLIRVISPWELSQEIHDCSTFDCCWRNAHYIILRQGGHRLIASSVIAKYKHIGLPATGLGQRQVKPLRASSESSEKWNSKSINRSVFPRRVQGLHGSSDALPDELALH</sequence>
<evidence type="ECO:0000313" key="1">
    <source>
        <dbReference type="EMBL" id="TYK08545.1"/>
    </source>
</evidence>
<dbReference type="AlphaFoldDB" id="A0A5D3CAI0"/>
<accession>A0A5D3CAI0</accession>
<name>A0A5D3CAI0_CUCMM</name>
<protein>
    <submittedName>
        <fullName evidence="1">Uncharacterized protein</fullName>
    </submittedName>
</protein>
<comment type="caution">
    <text evidence="1">The sequence shown here is derived from an EMBL/GenBank/DDBJ whole genome shotgun (WGS) entry which is preliminary data.</text>
</comment>
<dbReference type="EMBL" id="SSTD01012658">
    <property type="protein sequence ID" value="TYK08545.1"/>
    <property type="molecule type" value="Genomic_DNA"/>
</dbReference>
<dbReference type="Proteomes" id="UP000321947">
    <property type="component" value="Unassembled WGS sequence"/>
</dbReference>